<proteinExistence type="predicted"/>
<keyword evidence="1" id="KW-0732">Signal</keyword>
<dbReference type="AlphaFoldDB" id="A0A1X6NR40"/>
<name>A0A1X6NR40_PORUM</name>
<evidence type="ECO:0008006" key="4">
    <source>
        <dbReference type="Google" id="ProtNLM"/>
    </source>
</evidence>
<feature type="signal peptide" evidence="1">
    <location>
        <begin position="1"/>
        <end position="25"/>
    </location>
</feature>
<keyword evidence="3" id="KW-1185">Reference proteome</keyword>
<sequence>MHRLLPLFPLCIVTLLATLVHPATAAAPLFTDLFGCDRVNPKLPDGRRGWLLRRNDSALPVFVPTGNATCASPVGALDLLSSRDRRSADLVQRVASGTAPTTGGRRVTISGQAGRSRDWMIEGESYTPLSDGGGGIPSVSTSGRVRSLRWATQVDDLLTVYRNSIMARADRRTLRFDVLAVSRLTLGMCLSPSCDATVAVDVVRGGEFGPTAGTVTVLVYTDADGGVAPVEMDDGGMLSLGRGIWEQPERLGGEDGPWSMRGFSASTEWTVGRPGHSEGLSGISTDVNSVKVRSDLRDLLCSHPAGSFLTAGSRDCRGHPGLDFESKPCNVGP</sequence>
<evidence type="ECO:0000313" key="3">
    <source>
        <dbReference type="Proteomes" id="UP000218209"/>
    </source>
</evidence>
<accession>A0A1X6NR40</accession>
<organism evidence="2 3">
    <name type="scientific">Porphyra umbilicalis</name>
    <name type="common">Purple laver</name>
    <name type="synonym">Red alga</name>
    <dbReference type="NCBI Taxonomy" id="2786"/>
    <lineage>
        <taxon>Eukaryota</taxon>
        <taxon>Rhodophyta</taxon>
        <taxon>Bangiophyceae</taxon>
        <taxon>Bangiales</taxon>
        <taxon>Bangiaceae</taxon>
        <taxon>Porphyra</taxon>
    </lineage>
</organism>
<reference evidence="2 3" key="1">
    <citation type="submission" date="2017-03" db="EMBL/GenBank/DDBJ databases">
        <title>WGS assembly of Porphyra umbilicalis.</title>
        <authorList>
            <person name="Brawley S.H."/>
            <person name="Blouin N.A."/>
            <person name="Ficko-Blean E."/>
            <person name="Wheeler G.L."/>
            <person name="Lohr M."/>
            <person name="Goodson H.V."/>
            <person name="Jenkins J.W."/>
            <person name="Blaby-Haas C.E."/>
            <person name="Helliwell K.E."/>
            <person name="Chan C."/>
            <person name="Marriage T."/>
            <person name="Bhattacharya D."/>
            <person name="Klein A.S."/>
            <person name="Badis Y."/>
            <person name="Brodie J."/>
            <person name="Cao Y."/>
            <person name="Collen J."/>
            <person name="Dittami S.M."/>
            <person name="Gachon C.M."/>
            <person name="Green B.R."/>
            <person name="Karpowicz S."/>
            <person name="Kim J.W."/>
            <person name="Kudahl U."/>
            <person name="Lin S."/>
            <person name="Michel G."/>
            <person name="Mittag M."/>
            <person name="Olson B.J."/>
            <person name="Pangilinan J."/>
            <person name="Peng Y."/>
            <person name="Qiu H."/>
            <person name="Shu S."/>
            <person name="Singer J.T."/>
            <person name="Smith A.G."/>
            <person name="Sprecher B.N."/>
            <person name="Wagner V."/>
            <person name="Wang W."/>
            <person name="Wang Z.-Y."/>
            <person name="Yan J."/>
            <person name="Yarish C."/>
            <person name="Zoeuner-Riek S."/>
            <person name="Zhuang Y."/>
            <person name="Zou Y."/>
            <person name="Lindquist E.A."/>
            <person name="Grimwood J."/>
            <person name="Barry K."/>
            <person name="Rokhsar D.S."/>
            <person name="Schmutz J."/>
            <person name="Stiller J.W."/>
            <person name="Grossman A.R."/>
            <person name="Prochnik S.E."/>
        </authorList>
    </citation>
    <scope>NUCLEOTIDE SEQUENCE [LARGE SCALE GENOMIC DNA]</scope>
    <source>
        <strain evidence="2">4086291</strain>
    </source>
</reference>
<evidence type="ECO:0000313" key="2">
    <source>
        <dbReference type="EMBL" id="OSX71079.1"/>
    </source>
</evidence>
<evidence type="ECO:0000256" key="1">
    <source>
        <dbReference type="SAM" id="SignalP"/>
    </source>
</evidence>
<dbReference type="EMBL" id="KV919173">
    <property type="protein sequence ID" value="OSX71079.1"/>
    <property type="molecule type" value="Genomic_DNA"/>
</dbReference>
<dbReference type="Proteomes" id="UP000218209">
    <property type="component" value="Unassembled WGS sequence"/>
</dbReference>
<feature type="chain" id="PRO_5013027489" description="Secreted protein" evidence="1">
    <location>
        <begin position="26"/>
        <end position="333"/>
    </location>
</feature>
<protein>
    <recommendedName>
        <fullName evidence="4">Secreted protein</fullName>
    </recommendedName>
</protein>
<gene>
    <name evidence="2" type="ORF">BU14_0604s0005</name>
</gene>
<feature type="non-terminal residue" evidence="2">
    <location>
        <position position="333"/>
    </location>
</feature>